<evidence type="ECO:0000256" key="8">
    <source>
        <dbReference type="HAMAP-Rule" id="MF_00290"/>
    </source>
</evidence>
<dbReference type="NCBIfam" id="TIGR00308">
    <property type="entry name" value="TRM1"/>
    <property type="match status" value="1"/>
</dbReference>
<dbReference type="Gene3D" id="3.40.50.150">
    <property type="entry name" value="Vaccinia Virus protein VP39"/>
    <property type="match status" value="1"/>
</dbReference>
<feature type="binding site" evidence="8">
    <location>
        <position position="280"/>
    </location>
    <ligand>
        <name>Zn(2+)</name>
        <dbReference type="ChEBI" id="CHEBI:29105"/>
    </ligand>
</feature>
<keyword evidence="4 8" id="KW-0949">S-adenosyl-L-methionine</keyword>
<feature type="binding site" evidence="8">
    <location>
        <position position="258"/>
    </location>
    <ligand>
        <name>Zn(2+)</name>
        <dbReference type="ChEBI" id="CHEBI:29105"/>
    </ligand>
</feature>
<dbReference type="Proteomes" id="UP001303587">
    <property type="component" value="Chromosome"/>
</dbReference>
<dbReference type="InterPro" id="IPR002905">
    <property type="entry name" value="Trm1"/>
</dbReference>
<dbReference type="RefSeq" id="WP_338102806.1">
    <property type="nucleotide sequence ID" value="NZ_CP131060.1"/>
</dbReference>
<evidence type="ECO:0000256" key="4">
    <source>
        <dbReference type="ARBA" id="ARBA00022691"/>
    </source>
</evidence>
<dbReference type="PROSITE" id="PS51626">
    <property type="entry name" value="SAM_MT_TRM1"/>
    <property type="match status" value="1"/>
</dbReference>
<dbReference type="EMBL" id="CP131060">
    <property type="protein sequence ID" value="WNY24732.1"/>
    <property type="molecule type" value="Genomic_DNA"/>
</dbReference>
<feature type="binding site" evidence="8">
    <location>
        <position position="130"/>
    </location>
    <ligand>
        <name>S-adenosyl-L-methionine</name>
        <dbReference type="ChEBI" id="CHEBI:59789"/>
    </ligand>
</feature>
<feature type="binding site" evidence="8">
    <location>
        <position position="102"/>
    </location>
    <ligand>
        <name>S-adenosyl-L-methionine</name>
        <dbReference type="ChEBI" id="CHEBI:59789"/>
    </ligand>
</feature>
<evidence type="ECO:0000256" key="1">
    <source>
        <dbReference type="ARBA" id="ARBA00022555"/>
    </source>
</evidence>
<dbReference type="PANTHER" id="PTHR10631">
    <property type="entry name" value="N 2 ,N 2 -DIMETHYLGUANOSINE TRNA METHYLTRANSFERASE"/>
    <property type="match status" value="1"/>
</dbReference>
<dbReference type="Pfam" id="PF02005">
    <property type="entry name" value="TRM"/>
    <property type="match status" value="1"/>
</dbReference>
<keyword evidence="2 8" id="KW-0489">Methyltransferase</keyword>
<name>A0AA96V1J5_9EURY</name>
<dbReference type="CDD" id="cd02440">
    <property type="entry name" value="AdoMet_MTases"/>
    <property type="match status" value="1"/>
</dbReference>
<evidence type="ECO:0000256" key="9">
    <source>
        <dbReference type="PROSITE-ProRule" id="PRU00958"/>
    </source>
</evidence>
<evidence type="ECO:0000256" key="2">
    <source>
        <dbReference type="ARBA" id="ARBA00022603"/>
    </source>
</evidence>
<keyword evidence="8" id="KW-0479">Metal-binding</keyword>
<reference evidence="10 11" key="1">
    <citation type="submission" date="2023-07" db="EMBL/GenBank/DDBJ databases">
        <title>Closed genoem sequence of Methanosarcinaceae archaeon Ac7.</title>
        <authorList>
            <person name="Poehlein A."/>
            <person name="Protasov E."/>
            <person name="Platt K."/>
            <person name="Reeh H."/>
            <person name="Daniel R."/>
            <person name="Brune A."/>
        </authorList>
    </citation>
    <scope>NUCLEOTIDE SEQUENCE [LARGE SCALE GENOMIC DNA]</scope>
    <source>
        <strain evidence="10 11">Ac7</strain>
    </source>
</reference>
<keyword evidence="1 8" id="KW-0820">tRNA-binding</keyword>
<gene>
    <name evidence="8 10" type="primary">trm1</name>
    <name evidence="10" type="ORF">MsAc7_02560</name>
</gene>
<feature type="binding site" evidence="8">
    <location>
        <position position="261"/>
    </location>
    <ligand>
        <name>Zn(2+)</name>
        <dbReference type="ChEBI" id="CHEBI:29105"/>
    </ligand>
</feature>
<accession>A0AA96V1J5</accession>
<dbReference type="GO" id="GO:0000049">
    <property type="term" value="F:tRNA binding"/>
    <property type="evidence" value="ECO:0007669"/>
    <property type="project" value="UniProtKB-UniRule"/>
</dbReference>
<sequence>MAPSNEPTPDGFLSVEEGQTRVLVPAENDAKIPTASVSVFYNPEMEMNRDINVAVTSVFVRRLAERKGFEKSNIRYLDAFSASGIRGLRIANEVGISVVLNDIKPEAVELIQKNIFEIGLQNAVAVCEDANVLLCREKFAIVDIDPFGTPSPFLDAAAMSATFLLGVTATDTAPLCGAHLKSGIRKYAAVPLNNEFHSEMGLRILLGSIARETAKFDKGILPLLSHATRHYVRVYAEILHGAGRADQTLQNIGFLAWCPACQNRETKTGLAVFMNEKCVCGSNRKIAGPLWLGPLRDELFCADVIDELDNGRLTLNKKEPARKLVEACKNEADIPFFYDEHLFCEELKISAPPIEPFLERLRDAGYVATRTHFSGTSFKTDAPVDEIKRKLLE</sequence>
<organism evidence="10 11">
    <name type="scientific">Methanolapillus millepedarum</name>
    <dbReference type="NCBI Taxonomy" id="3028296"/>
    <lineage>
        <taxon>Archaea</taxon>
        <taxon>Methanobacteriati</taxon>
        <taxon>Methanobacteriota</taxon>
        <taxon>Stenosarchaea group</taxon>
        <taxon>Methanomicrobia</taxon>
        <taxon>Methanosarcinales</taxon>
        <taxon>Methanosarcinaceae</taxon>
        <taxon>Methanolapillus</taxon>
    </lineage>
</organism>
<keyword evidence="3 8" id="KW-0808">Transferase</keyword>
<dbReference type="EC" id="2.1.1.216" evidence="7 8"/>
<dbReference type="SUPFAM" id="SSF53335">
    <property type="entry name" value="S-adenosyl-L-methionine-dependent methyltransferases"/>
    <property type="match status" value="1"/>
</dbReference>
<proteinExistence type="inferred from homology"/>
<keyword evidence="5 8" id="KW-0819">tRNA processing</keyword>
<dbReference type="Gene3D" id="3.30.56.70">
    <property type="entry name" value="N2,N2-dimethylguanosine tRNA methyltransferase, C-terminal domain"/>
    <property type="match status" value="1"/>
</dbReference>
<dbReference type="PANTHER" id="PTHR10631:SF3">
    <property type="entry name" value="TRNA (GUANINE(26)-N(2))-DIMETHYLTRANSFERASE"/>
    <property type="match status" value="1"/>
</dbReference>
<comment type="catalytic activity">
    <reaction evidence="8">
        <text>guanosine(26) in tRNA + 2 S-adenosyl-L-methionine = N(2)-dimethylguanosine(26) in tRNA + 2 S-adenosyl-L-homocysteine + 2 H(+)</text>
        <dbReference type="Rhea" id="RHEA:43140"/>
        <dbReference type="Rhea" id="RHEA-COMP:10359"/>
        <dbReference type="Rhea" id="RHEA-COMP:10360"/>
        <dbReference type="ChEBI" id="CHEBI:15378"/>
        <dbReference type="ChEBI" id="CHEBI:57856"/>
        <dbReference type="ChEBI" id="CHEBI:59789"/>
        <dbReference type="ChEBI" id="CHEBI:74269"/>
        <dbReference type="ChEBI" id="CHEBI:74513"/>
        <dbReference type="EC" id="2.1.1.216"/>
    </reaction>
</comment>
<feature type="binding site" evidence="8">
    <location>
        <position position="49"/>
    </location>
    <ligand>
        <name>S-adenosyl-L-methionine</name>
        <dbReference type="ChEBI" id="CHEBI:59789"/>
    </ligand>
</feature>
<dbReference type="GO" id="GO:0160104">
    <property type="term" value="F:tRNA (guanine(26)-N2)-dimethyltransferase activity"/>
    <property type="evidence" value="ECO:0007669"/>
    <property type="project" value="UniProtKB-UniRule"/>
</dbReference>
<dbReference type="InterPro" id="IPR022923">
    <property type="entry name" value="TRM1_arc_bac"/>
</dbReference>
<evidence type="ECO:0000256" key="5">
    <source>
        <dbReference type="ARBA" id="ARBA00022694"/>
    </source>
</evidence>
<evidence type="ECO:0000313" key="10">
    <source>
        <dbReference type="EMBL" id="WNY24732.1"/>
    </source>
</evidence>
<protein>
    <recommendedName>
        <fullName evidence="7 8">tRNA (guanine(26)-N(2))-dimethyltransferase</fullName>
        <ecNumber evidence="7 8">2.1.1.216</ecNumber>
    </recommendedName>
    <alternativeName>
        <fullName evidence="8">tRNA 2,2-dimethylguanosine-26 methyltransferase</fullName>
    </alternativeName>
    <alternativeName>
        <fullName evidence="8">tRNA(guanine-26,N(2)-N(2)) methyltransferase</fullName>
    </alternativeName>
    <alternativeName>
        <fullName evidence="8">tRNA(m(2,2)G26)dimethyltransferase</fullName>
    </alternativeName>
</protein>
<keyword evidence="11" id="KW-1185">Reference proteome</keyword>
<dbReference type="GO" id="GO:0046872">
    <property type="term" value="F:metal ion binding"/>
    <property type="evidence" value="ECO:0007669"/>
    <property type="project" value="UniProtKB-KW"/>
</dbReference>
<dbReference type="InterPro" id="IPR042296">
    <property type="entry name" value="tRNA_met_Trm1_C"/>
</dbReference>
<evidence type="ECO:0000256" key="3">
    <source>
        <dbReference type="ARBA" id="ARBA00022679"/>
    </source>
</evidence>
<feature type="binding site" evidence="8">
    <location>
        <position position="129"/>
    </location>
    <ligand>
        <name>S-adenosyl-L-methionine</name>
        <dbReference type="ChEBI" id="CHEBI:59789"/>
    </ligand>
</feature>
<dbReference type="AlphaFoldDB" id="A0AA96V1J5"/>
<dbReference type="GO" id="GO:0002940">
    <property type="term" value="P:tRNA N2-guanine methylation"/>
    <property type="evidence" value="ECO:0007669"/>
    <property type="project" value="TreeGrafter"/>
</dbReference>
<feature type="binding site" evidence="8">
    <location>
        <position position="278"/>
    </location>
    <ligand>
        <name>Zn(2+)</name>
        <dbReference type="ChEBI" id="CHEBI:29105"/>
    </ligand>
</feature>
<feature type="binding site" evidence="8">
    <location>
        <position position="86"/>
    </location>
    <ligand>
        <name>S-adenosyl-L-methionine</name>
        <dbReference type="ChEBI" id="CHEBI:59789"/>
    </ligand>
</feature>
<evidence type="ECO:0000313" key="11">
    <source>
        <dbReference type="Proteomes" id="UP001303587"/>
    </source>
</evidence>
<evidence type="ECO:0000256" key="7">
    <source>
        <dbReference type="ARBA" id="ARBA00039099"/>
    </source>
</evidence>
<dbReference type="GeneID" id="89229381"/>
<dbReference type="InterPro" id="IPR029063">
    <property type="entry name" value="SAM-dependent_MTases_sf"/>
</dbReference>
<keyword evidence="8" id="KW-0862">Zinc</keyword>
<dbReference type="HAMAP" id="MF_00290">
    <property type="entry name" value="tRNA_dimethyltr_TRM1"/>
    <property type="match status" value="1"/>
</dbReference>
<comment type="function">
    <text evidence="8">Dimethylates a single guanine residue at position 26 of a number of tRNAs using S-adenosyl-L-methionine as donor of the methyl groups.</text>
</comment>
<keyword evidence="6 8" id="KW-0694">RNA-binding</keyword>
<evidence type="ECO:0000256" key="6">
    <source>
        <dbReference type="ARBA" id="ARBA00022884"/>
    </source>
</evidence>
<comment type="similarity">
    <text evidence="8 9">Belongs to the class I-like SAM-binding methyltransferase superfamily. Trm1 family.</text>
</comment>